<accession>A0A0P1BT25</accession>
<dbReference type="Pfam" id="PF24621">
    <property type="entry name" value="DHQS_C"/>
    <property type="match status" value="1"/>
</dbReference>
<dbReference type="InterPro" id="IPR056179">
    <property type="entry name" value="DHQS_C"/>
</dbReference>
<dbReference type="GO" id="GO:0008652">
    <property type="term" value="P:amino acid biosynthetic process"/>
    <property type="evidence" value="ECO:0007669"/>
    <property type="project" value="UniProtKB-KW"/>
</dbReference>
<dbReference type="GO" id="GO:0000166">
    <property type="term" value="F:nucleotide binding"/>
    <property type="evidence" value="ECO:0007669"/>
    <property type="project" value="UniProtKB-KW"/>
</dbReference>
<comment type="catalytic activity">
    <reaction evidence="1">
        <text>7-phospho-2-dehydro-3-deoxy-D-arabino-heptonate = 3-dehydroquinate + phosphate</text>
        <dbReference type="Rhea" id="RHEA:21968"/>
        <dbReference type="ChEBI" id="CHEBI:32364"/>
        <dbReference type="ChEBI" id="CHEBI:43474"/>
        <dbReference type="ChEBI" id="CHEBI:58394"/>
        <dbReference type="EC" id="4.2.3.4"/>
    </reaction>
</comment>
<evidence type="ECO:0000256" key="2">
    <source>
        <dbReference type="ARBA" id="ARBA00001911"/>
    </source>
</evidence>
<dbReference type="AlphaFoldDB" id="A0A0P1BT25"/>
<keyword evidence="10" id="KW-0520">NAD</keyword>
<dbReference type="Gene3D" id="3.40.50.1970">
    <property type="match status" value="1"/>
</dbReference>
<evidence type="ECO:0000259" key="15">
    <source>
        <dbReference type="Pfam" id="PF24621"/>
    </source>
</evidence>
<dbReference type="InterPro" id="IPR030960">
    <property type="entry name" value="DHQS/DOIS_N"/>
</dbReference>
<dbReference type="GO" id="GO:0005737">
    <property type="term" value="C:cytoplasm"/>
    <property type="evidence" value="ECO:0007669"/>
    <property type="project" value="InterPro"/>
</dbReference>
<organism evidence="16 17">
    <name type="scientific">Ceraceosorus bombacis</name>
    <dbReference type="NCBI Taxonomy" id="401625"/>
    <lineage>
        <taxon>Eukaryota</taxon>
        <taxon>Fungi</taxon>
        <taxon>Dikarya</taxon>
        <taxon>Basidiomycota</taxon>
        <taxon>Ustilaginomycotina</taxon>
        <taxon>Exobasidiomycetes</taxon>
        <taxon>Ceraceosorales</taxon>
        <taxon>Ceraceosoraceae</taxon>
        <taxon>Ceraceosorus</taxon>
    </lineage>
</organism>
<dbReference type="FunFam" id="3.40.50.1970:FF:000007">
    <property type="entry name" value="Pentafunctional AROM polypeptide"/>
    <property type="match status" value="1"/>
</dbReference>
<proteinExistence type="predicted"/>
<sequence>MPAAIRTHAADGGNAQLGKQVTWAAPRHNSQVHPSEPNALVPLPNAMVADGIEIKMCLDSQIHIGSGDSSFDYLSYIARSVIHGLPSSAYLIVTDRNVAKFHLTSLEAAFQAVIEEANVRISSKVSTYIMPSGEGTKTRETKADMEDWMLASGLTRDTVVIALGGGVVGDLVGFVAATYMRSVRLCHVPTTLLAMVDSSIGGKVAVDTPLGKNMIGAFHPAKHIFVFPHFLVTLPAREVANGMAEVIKTAAIRDSTMFRLLASSAPDVWQAFKDVKDASGTCMLESRLHLLQSFIASSIAIKSDIVNADPKELTGTRNLVNFGHTIGHAIESLLLPEALHGEAIAVGMCLEARIAVTKGHLTASELRSLRDCLKAYNLPTSLLDFAKQHRCCLHLRKGRLQVQRQRVQVPFLPQEGPRLNGSPALDRNGTLSSCESLDRAPRMEM</sequence>
<evidence type="ECO:0000256" key="11">
    <source>
        <dbReference type="ARBA" id="ARBA00023141"/>
    </source>
</evidence>
<evidence type="ECO:0000256" key="13">
    <source>
        <dbReference type="SAM" id="MobiDB-lite"/>
    </source>
</evidence>
<dbReference type="CDD" id="cd08195">
    <property type="entry name" value="DHQS"/>
    <property type="match status" value="1"/>
</dbReference>
<dbReference type="Proteomes" id="UP000054845">
    <property type="component" value="Unassembled WGS sequence"/>
</dbReference>
<reference evidence="17" key="1">
    <citation type="submission" date="2014-09" db="EMBL/GenBank/DDBJ databases">
        <authorList>
            <person name="Sharma Rahul"/>
            <person name="Thines Marco"/>
        </authorList>
    </citation>
    <scope>NUCLEOTIDE SEQUENCE [LARGE SCALE GENOMIC DNA]</scope>
</reference>
<evidence type="ECO:0000259" key="14">
    <source>
        <dbReference type="Pfam" id="PF01761"/>
    </source>
</evidence>
<dbReference type="SUPFAM" id="SSF56796">
    <property type="entry name" value="Dehydroquinate synthase-like"/>
    <property type="match status" value="1"/>
</dbReference>
<dbReference type="OrthoDB" id="3265553at2759"/>
<dbReference type="STRING" id="401625.A0A0P1BT25"/>
<dbReference type="GO" id="GO:0003856">
    <property type="term" value="F:3-dehydroquinate synthase activity"/>
    <property type="evidence" value="ECO:0007669"/>
    <property type="project" value="UniProtKB-EC"/>
</dbReference>
<evidence type="ECO:0000256" key="4">
    <source>
        <dbReference type="ARBA" id="ARBA00004661"/>
    </source>
</evidence>
<evidence type="ECO:0000256" key="6">
    <source>
        <dbReference type="ARBA" id="ARBA00022605"/>
    </source>
</evidence>
<comment type="cofactor">
    <cofactor evidence="3">
        <name>Zn(2+)</name>
        <dbReference type="ChEBI" id="CHEBI:29105"/>
    </cofactor>
</comment>
<evidence type="ECO:0000256" key="3">
    <source>
        <dbReference type="ARBA" id="ARBA00001947"/>
    </source>
</evidence>
<dbReference type="EC" id="4.2.3.4" evidence="5"/>
<evidence type="ECO:0000313" key="16">
    <source>
        <dbReference type="EMBL" id="CEH19201.1"/>
    </source>
</evidence>
<feature type="region of interest" description="Disordered" evidence="13">
    <location>
        <begin position="413"/>
        <end position="445"/>
    </location>
</feature>
<dbReference type="InterPro" id="IPR050071">
    <property type="entry name" value="Dehydroquinate_synthase"/>
</dbReference>
<dbReference type="GO" id="GO:0009073">
    <property type="term" value="P:aromatic amino acid family biosynthetic process"/>
    <property type="evidence" value="ECO:0007669"/>
    <property type="project" value="UniProtKB-KW"/>
</dbReference>
<keyword evidence="6" id="KW-0028">Amino-acid biosynthesis</keyword>
<evidence type="ECO:0000256" key="9">
    <source>
        <dbReference type="ARBA" id="ARBA00022833"/>
    </source>
</evidence>
<keyword evidence="7" id="KW-0479">Metal-binding</keyword>
<protein>
    <recommendedName>
        <fullName evidence="5">3-dehydroquinate synthase</fullName>
        <ecNumber evidence="5">4.2.3.4</ecNumber>
    </recommendedName>
</protein>
<keyword evidence="8" id="KW-0547">Nucleotide-binding</keyword>
<evidence type="ECO:0000256" key="8">
    <source>
        <dbReference type="ARBA" id="ARBA00022741"/>
    </source>
</evidence>
<dbReference type="GO" id="GO:0046872">
    <property type="term" value="F:metal ion binding"/>
    <property type="evidence" value="ECO:0007669"/>
    <property type="project" value="UniProtKB-KW"/>
</dbReference>
<evidence type="ECO:0000256" key="12">
    <source>
        <dbReference type="ARBA" id="ARBA00023239"/>
    </source>
</evidence>
<comment type="cofactor">
    <cofactor evidence="2">
        <name>NAD(+)</name>
        <dbReference type="ChEBI" id="CHEBI:57540"/>
    </cofactor>
</comment>
<keyword evidence="17" id="KW-1185">Reference proteome</keyword>
<keyword evidence="9" id="KW-0862">Zinc</keyword>
<dbReference type="InterPro" id="IPR016037">
    <property type="entry name" value="DHQ_synth_AroB"/>
</dbReference>
<dbReference type="PANTHER" id="PTHR43622">
    <property type="entry name" value="3-DEHYDROQUINATE SYNTHASE"/>
    <property type="match status" value="1"/>
</dbReference>
<evidence type="ECO:0000256" key="10">
    <source>
        <dbReference type="ARBA" id="ARBA00023027"/>
    </source>
</evidence>
<name>A0A0P1BT25_9BASI</name>
<dbReference type="Gene3D" id="1.20.1090.10">
    <property type="entry name" value="Dehydroquinate synthase-like - alpha domain"/>
    <property type="match status" value="1"/>
</dbReference>
<evidence type="ECO:0000256" key="1">
    <source>
        <dbReference type="ARBA" id="ARBA00001393"/>
    </source>
</evidence>
<dbReference type="NCBIfam" id="TIGR01357">
    <property type="entry name" value="aroB"/>
    <property type="match status" value="1"/>
</dbReference>
<feature type="compositionally biased region" description="Basic and acidic residues" evidence="13">
    <location>
        <begin position="436"/>
        <end position="445"/>
    </location>
</feature>
<keyword evidence="11" id="KW-0057">Aromatic amino acid biosynthesis</keyword>
<dbReference type="EMBL" id="CCYA01000277">
    <property type="protein sequence ID" value="CEH19201.1"/>
    <property type="molecule type" value="Genomic_DNA"/>
</dbReference>
<keyword evidence="12" id="KW-0456">Lyase</keyword>
<feature type="domain" description="3-dehydroquinate synthase C-terminal" evidence="15">
    <location>
        <begin position="242"/>
        <end position="388"/>
    </location>
</feature>
<evidence type="ECO:0000313" key="17">
    <source>
        <dbReference type="Proteomes" id="UP000054845"/>
    </source>
</evidence>
<comment type="pathway">
    <text evidence="4">Metabolic intermediate biosynthesis; chorismate biosynthesis; chorismate from D-erythrose 4-phosphate and phosphoenolpyruvate: step 2/7.</text>
</comment>
<evidence type="ECO:0000256" key="7">
    <source>
        <dbReference type="ARBA" id="ARBA00022723"/>
    </source>
</evidence>
<dbReference type="Pfam" id="PF01761">
    <property type="entry name" value="DHQ_synthase"/>
    <property type="match status" value="1"/>
</dbReference>
<dbReference type="PANTHER" id="PTHR43622:SF7">
    <property type="entry name" value="3-DEHYDROQUINATE SYNTHASE, CHLOROPLASTIC"/>
    <property type="match status" value="1"/>
</dbReference>
<feature type="domain" description="3-dehydroquinate synthase N-terminal" evidence="14">
    <location>
        <begin position="128"/>
        <end position="240"/>
    </location>
</feature>
<evidence type="ECO:0000256" key="5">
    <source>
        <dbReference type="ARBA" id="ARBA00013031"/>
    </source>
</evidence>